<dbReference type="OrthoDB" id="10312968at2759"/>
<accession>A0A5N6V739</accession>
<reference evidence="1 2" key="1">
    <citation type="submission" date="2019-04" db="EMBL/GenBank/DDBJ databases">
        <title>Friends and foes A comparative genomics study of 23 Aspergillus species from section Flavi.</title>
        <authorList>
            <consortium name="DOE Joint Genome Institute"/>
            <person name="Kjaerbolling I."/>
            <person name="Vesth T."/>
            <person name="Frisvad J.C."/>
            <person name="Nybo J.L."/>
            <person name="Theobald S."/>
            <person name="Kildgaard S."/>
            <person name="Isbrandt T."/>
            <person name="Kuo A."/>
            <person name="Sato A."/>
            <person name="Lyhne E.K."/>
            <person name="Kogle M.E."/>
            <person name="Wiebenga A."/>
            <person name="Kun R.S."/>
            <person name="Lubbers R.J."/>
            <person name="Makela M.R."/>
            <person name="Barry K."/>
            <person name="Chovatia M."/>
            <person name="Clum A."/>
            <person name="Daum C."/>
            <person name="Haridas S."/>
            <person name="He G."/>
            <person name="LaButti K."/>
            <person name="Lipzen A."/>
            <person name="Mondo S."/>
            <person name="Riley R."/>
            <person name="Salamov A."/>
            <person name="Simmons B.A."/>
            <person name="Magnuson J.K."/>
            <person name="Henrissat B."/>
            <person name="Mortensen U.H."/>
            <person name="Larsen T.O."/>
            <person name="Devries R.P."/>
            <person name="Grigoriev I.V."/>
            <person name="Machida M."/>
            <person name="Baker S.E."/>
            <person name="Andersen M.R."/>
        </authorList>
    </citation>
    <scope>NUCLEOTIDE SEQUENCE [LARGE SCALE GENOMIC DNA]</scope>
    <source>
        <strain evidence="1 2">CBS 117626</strain>
    </source>
</reference>
<dbReference type="EMBL" id="ML738593">
    <property type="protein sequence ID" value="KAE8166623.1"/>
    <property type="molecule type" value="Genomic_DNA"/>
</dbReference>
<gene>
    <name evidence="1" type="ORF">BDV40DRAFT_296408</name>
</gene>
<evidence type="ECO:0000313" key="2">
    <source>
        <dbReference type="Proteomes" id="UP000326950"/>
    </source>
</evidence>
<sequence>MPWYAILDVKGKSRRNDTCKGVVELQEDRTEAVRQALVCAQKWKYALVFSERCGLNGLGGSGNPDNFVIELDKKEGNRAPTLLDTVDFVTGVVENQFNIEEACLVRWKKMRQAGIVRWLEELEKKGSKQQEAWSRVVRDLHEHEWRGLYIALKRVVELLPTD</sequence>
<keyword evidence="2" id="KW-1185">Reference proteome</keyword>
<evidence type="ECO:0000313" key="1">
    <source>
        <dbReference type="EMBL" id="KAE8166623.1"/>
    </source>
</evidence>
<name>A0A5N6V739_ASPTM</name>
<organism evidence="1 2">
    <name type="scientific">Aspergillus tamarii</name>
    <dbReference type="NCBI Taxonomy" id="41984"/>
    <lineage>
        <taxon>Eukaryota</taxon>
        <taxon>Fungi</taxon>
        <taxon>Dikarya</taxon>
        <taxon>Ascomycota</taxon>
        <taxon>Pezizomycotina</taxon>
        <taxon>Eurotiomycetes</taxon>
        <taxon>Eurotiomycetidae</taxon>
        <taxon>Eurotiales</taxon>
        <taxon>Aspergillaceae</taxon>
        <taxon>Aspergillus</taxon>
        <taxon>Aspergillus subgen. Circumdati</taxon>
    </lineage>
</organism>
<proteinExistence type="predicted"/>
<protein>
    <submittedName>
        <fullName evidence="1">Uncharacterized protein</fullName>
    </submittedName>
</protein>
<dbReference type="Proteomes" id="UP000326950">
    <property type="component" value="Unassembled WGS sequence"/>
</dbReference>
<dbReference type="AlphaFoldDB" id="A0A5N6V739"/>